<evidence type="ECO:0000256" key="2">
    <source>
        <dbReference type="ARBA" id="ARBA00022603"/>
    </source>
</evidence>
<dbReference type="InterPro" id="IPR058240">
    <property type="entry name" value="rSAM_sf"/>
</dbReference>
<dbReference type="Pfam" id="PF02310">
    <property type="entry name" value="B12-binding"/>
    <property type="match status" value="1"/>
</dbReference>
<evidence type="ECO:0000256" key="7">
    <source>
        <dbReference type="ARBA" id="ARBA00023014"/>
    </source>
</evidence>
<dbReference type="InterPro" id="IPR036724">
    <property type="entry name" value="Cobalamin-bd_sf"/>
</dbReference>
<evidence type="ECO:0000256" key="5">
    <source>
        <dbReference type="ARBA" id="ARBA00022723"/>
    </source>
</evidence>
<organism evidence="11">
    <name type="scientific">marine metagenome</name>
    <dbReference type="NCBI Taxonomy" id="408172"/>
    <lineage>
        <taxon>unclassified sequences</taxon>
        <taxon>metagenomes</taxon>
        <taxon>ecological metagenomes</taxon>
    </lineage>
</organism>
<dbReference type="AlphaFoldDB" id="A0A381V793"/>
<feature type="region of interest" description="Disordered" evidence="8">
    <location>
        <begin position="512"/>
        <end position="532"/>
    </location>
</feature>
<comment type="cofactor">
    <cofactor evidence="1">
        <name>[4Fe-4S] cluster</name>
        <dbReference type="ChEBI" id="CHEBI:49883"/>
    </cofactor>
</comment>
<evidence type="ECO:0000256" key="1">
    <source>
        <dbReference type="ARBA" id="ARBA00001966"/>
    </source>
</evidence>
<keyword evidence="3" id="KW-0808">Transferase</keyword>
<dbReference type="PROSITE" id="PS51918">
    <property type="entry name" value="RADICAL_SAM"/>
    <property type="match status" value="1"/>
</dbReference>
<dbReference type="SMART" id="SM00729">
    <property type="entry name" value="Elp3"/>
    <property type="match status" value="1"/>
</dbReference>
<dbReference type="Pfam" id="PF04055">
    <property type="entry name" value="Radical_SAM"/>
    <property type="match status" value="1"/>
</dbReference>
<dbReference type="InterPro" id="IPR013785">
    <property type="entry name" value="Aldolase_TIM"/>
</dbReference>
<dbReference type="CDD" id="cd02068">
    <property type="entry name" value="radical_SAM_B12_BD"/>
    <property type="match status" value="1"/>
</dbReference>
<keyword evidence="6" id="KW-0408">Iron</keyword>
<dbReference type="PANTHER" id="PTHR43409:SF7">
    <property type="entry name" value="BLL1977 PROTEIN"/>
    <property type="match status" value="1"/>
</dbReference>
<dbReference type="SUPFAM" id="SSF102114">
    <property type="entry name" value="Radical SAM enzymes"/>
    <property type="match status" value="1"/>
</dbReference>
<dbReference type="InterPro" id="IPR051198">
    <property type="entry name" value="BchE-like"/>
</dbReference>
<evidence type="ECO:0000256" key="8">
    <source>
        <dbReference type="SAM" id="MobiDB-lite"/>
    </source>
</evidence>
<feature type="compositionally biased region" description="Polar residues" evidence="8">
    <location>
        <begin position="522"/>
        <end position="532"/>
    </location>
</feature>
<dbReference type="GO" id="GO:0046872">
    <property type="term" value="F:metal ion binding"/>
    <property type="evidence" value="ECO:0007669"/>
    <property type="project" value="UniProtKB-KW"/>
</dbReference>
<dbReference type="Gene3D" id="3.20.20.70">
    <property type="entry name" value="Aldolase class I"/>
    <property type="match status" value="1"/>
</dbReference>
<dbReference type="CDD" id="cd01335">
    <property type="entry name" value="Radical_SAM"/>
    <property type="match status" value="1"/>
</dbReference>
<evidence type="ECO:0000256" key="4">
    <source>
        <dbReference type="ARBA" id="ARBA00022691"/>
    </source>
</evidence>
<evidence type="ECO:0000259" key="10">
    <source>
        <dbReference type="PROSITE" id="PS51918"/>
    </source>
</evidence>
<dbReference type="GO" id="GO:0031419">
    <property type="term" value="F:cobalamin binding"/>
    <property type="evidence" value="ECO:0007669"/>
    <property type="project" value="InterPro"/>
</dbReference>
<keyword evidence="4" id="KW-0949">S-adenosyl-L-methionine</keyword>
<accession>A0A381V793</accession>
<dbReference type="PROSITE" id="PS51332">
    <property type="entry name" value="B12_BINDING"/>
    <property type="match status" value="1"/>
</dbReference>
<evidence type="ECO:0000259" key="9">
    <source>
        <dbReference type="PROSITE" id="PS51332"/>
    </source>
</evidence>
<dbReference type="SFLD" id="SFLDG01082">
    <property type="entry name" value="B12-binding_domain_containing"/>
    <property type="match status" value="1"/>
</dbReference>
<dbReference type="SUPFAM" id="SSF52242">
    <property type="entry name" value="Cobalamin (vitamin B12)-binding domain"/>
    <property type="match status" value="1"/>
</dbReference>
<feature type="domain" description="Radical SAM core" evidence="10">
    <location>
        <begin position="184"/>
        <end position="408"/>
    </location>
</feature>
<evidence type="ECO:0000256" key="6">
    <source>
        <dbReference type="ARBA" id="ARBA00023004"/>
    </source>
</evidence>
<feature type="domain" description="B12-binding" evidence="9">
    <location>
        <begin position="1"/>
        <end position="144"/>
    </location>
</feature>
<gene>
    <name evidence="11" type="ORF">METZ01_LOCUS89024</name>
</gene>
<dbReference type="GO" id="GO:0003824">
    <property type="term" value="F:catalytic activity"/>
    <property type="evidence" value="ECO:0007669"/>
    <property type="project" value="InterPro"/>
</dbReference>
<evidence type="ECO:0000313" key="11">
    <source>
        <dbReference type="EMBL" id="SVA36170.1"/>
    </source>
</evidence>
<reference evidence="11" key="1">
    <citation type="submission" date="2018-05" db="EMBL/GenBank/DDBJ databases">
        <authorList>
            <person name="Lanie J.A."/>
            <person name="Ng W.-L."/>
            <person name="Kazmierczak K.M."/>
            <person name="Andrzejewski T.M."/>
            <person name="Davidsen T.M."/>
            <person name="Wayne K.J."/>
            <person name="Tettelin H."/>
            <person name="Glass J.I."/>
            <person name="Rusch D."/>
            <person name="Podicherti R."/>
            <person name="Tsui H.-C.T."/>
            <person name="Winkler M.E."/>
        </authorList>
    </citation>
    <scope>NUCLEOTIDE SEQUENCE</scope>
</reference>
<keyword evidence="2" id="KW-0489">Methyltransferase</keyword>
<proteinExistence type="predicted"/>
<dbReference type="InterPro" id="IPR006638">
    <property type="entry name" value="Elp3/MiaA/NifB-like_rSAM"/>
</dbReference>
<name>A0A381V793_9ZZZZ</name>
<protein>
    <submittedName>
        <fullName evidence="11">Uncharacterized protein</fullName>
    </submittedName>
</protein>
<dbReference type="EMBL" id="UINC01008030">
    <property type="protein sequence ID" value="SVA36170.1"/>
    <property type="molecule type" value="Genomic_DNA"/>
</dbReference>
<dbReference type="GO" id="GO:0005829">
    <property type="term" value="C:cytosol"/>
    <property type="evidence" value="ECO:0007669"/>
    <property type="project" value="TreeGrafter"/>
</dbReference>
<dbReference type="SFLD" id="SFLDG01123">
    <property type="entry name" value="methyltransferase_(Class_B)"/>
    <property type="match status" value="1"/>
</dbReference>
<keyword evidence="5" id="KW-0479">Metal-binding</keyword>
<sequence>MRVTFVMMGWENLSIQYISSYLKQRGHEVQLAYDQSLFDDKNYLSMPFLAKILDQGNNIVKQTIDTKPDLICFSVMSVTHQWALKTAQEVKKHINVPVVFGGIHAIICPDEVIEKEQVDIVCLGEGEYALAELLDSMGKGPIDTSIKGFYFKSAEGEIIKNEKRALIADMDAMPFPDKELFAPFIPIKNYYLAVTNRGCPFSCSYCSVSAQDAVEQELENFKKVRERSVDNVLEELRTNKVKYNYNWIDFRNPVFSPSKDWILEFCIKYKEQVNVPFRIFSHPLLIREDTSIALKEAGCFAIQMGLESYDPDIRNKYLHRKESNDQINKAIRIMEKVGITYSMDYILNIPGQEEPELRAVGKLFSELKYLYRVSPFLLTYLPKLKINEYAMQEGVLSPNEEGNINQGLQGSYMDIGSDMKKERRRTMETYKLFFRLMSFIPRWMKRMIHRTKAYYAFYYLPFNFILRFFDLSMVVRDYDASAYARNYWWWFTKRFDPKHPAYFFNKLEARGPKNPPNDRFTSKLSPAEENSF</sequence>
<dbReference type="InterPro" id="IPR006158">
    <property type="entry name" value="Cobalamin-bd"/>
</dbReference>
<keyword evidence="7" id="KW-0411">Iron-sulfur</keyword>
<dbReference type="SFLD" id="SFLDS00029">
    <property type="entry name" value="Radical_SAM"/>
    <property type="match status" value="1"/>
</dbReference>
<dbReference type="InterPro" id="IPR007197">
    <property type="entry name" value="rSAM"/>
</dbReference>
<dbReference type="InterPro" id="IPR034466">
    <property type="entry name" value="Methyltransferase_Class_B"/>
</dbReference>
<evidence type="ECO:0000256" key="3">
    <source>
        <dbReference type="ARBA" id="ARBA00022679"/>
    </source>
</evidence>
<dbReference type="PANTHER" id="PTHR43409">
    <property type="entry name" value="ANAEROBIC MAGNESIUM-PROTOPORPHYRIN IX MONOMETHYL ESTER CYCLASE-RELATED"/>
    <property type="match status" value="1"/>
</dbReference>
<dbReference type="Gene3D" id="3.40.50.280">
    <property type="entry name" value="Cobalamin-binding domain"/>
    <property type="match status" value="1"/>
</dbReference>
<dbReference type="GO" id="GO:0051539">
    <property type="term" value="F:4 iron, 4 sulfur cluster binding"/>
    <property type="evidence" value="ECO:0007669"/>
    <property type="project" value="UniProtKB-KW"/>
</dbReference>